<dbReference type="VEuPathDB" id="MicrosporidiaDB:M970_040270"/>
<gene>
    <name evidence="1" type="ORF">ECU04_0360</name>
</gene>
<sequence length="174" mass="20289">MVWMDVTEDSVDAIIERCRGLRIGEKEYKDMARMLMAETLSDIPSPKVVKLIEMLISAEAKQIYLNEVKNYLLVHDEDLYKRYAGMFLDNPGVFEAFGVRGKEREPVVEDGPKMFKSLRPELTSLGSKRKPKTLKKAIRRESRMSAYRKMVREKSASIEYKKKVDAMYRKARKE</sequence>
<accession>M1KJB3</accession>
<protein>
    <submittedName>
        <fullName evidence="1">Uncharacterized protein</fullName>
    </submittedName>
</protein>
<name>M1KJB3_ENCCN</name>
<dbReference type="VEuPathDB" id="MicrosporidiaDB:ECU04_0360"/>
<dbReference type="AlphaFoldDB" id="M1KJB3"/>
<evidence type="ECO:0000313" key="1">
    <source>
        <dbReference type="EMBL" id="AGE95316.1"/>
    </source>
</evidence>
<dbReference type="VEuPathDB" id="MicrosporidiaDB:AEWR_040270"/>
<reference evidence="1" key="1">
    <citation type="journal article" date="2013" name="Eukaryot. Cell">
        <title>Extremely Reduced Levels of Heterozygosity in the Vertebrate Pathogen Encephalitozoon cuniculi.</title>
        <authorList>
            <person name="Selman M."/>
            <person name="Sak B."/>
            <person name="Kvac M."/>
            <person name="Farinelli L."/>
            <person name="Weiss L.M."/>
            <person name="Corradi N."/>
        </authorList>
    </citation>
    <scope>NUCLEOTIDE SEQUENCE</scope>
</reference>
<dbReference type="VEuPathDB" id="MicrosporidiaDB:AEWD_040280"/>
<organism evidence="1">
    <name type="scientific">Encephalitozoon cuniculi</name>
    <name type="common">Microsporidian parasite</name>
    <dbReference type="NCBI Taxonomy" id="6035"/>
    <lineage>
        <taxon>Eukaryota</taxon>
        <taxon>Fungi</taxon>
        <taxon>Fungi incertae sedis</taxon>
        <taxon>Microsporidia</taxon>
        <taxon>Unikaryonidae</taxon>
        <taxon>Encephalitozoon</taxon>
    </lineage>
</organism>
<dbReference type="VEuPathDB" id="MicrosporidiaDB:AEWQ_040270"/>
<proteinExistence type="predicted"/>
<dbReference type="EMBL" id="KC513606">
    <property type="protein sequence ID" value="AGE95316.1"/>
    <property type="molecule type" value="Genomic_DNA"/>
</dbReference>